<accession>A0ACC3BSX3</accession>
<comment type="caution">
    <text evidence="1">The sequence shown here is derived from an EMBL/GenBank/DDBJ whole genome shotgun (WGS) entry which is preliminary data.</text>
</comment>
<organism evidence="1 2">
    <name type="scientific">Pyropia yezoensis</name>
    <name type="common">Susabi-nori</name>
    <name type="synonym">Porphyra yezoensis</name>
    <dbReference type="NCBI Taxonomy" id="2788"/>
    <lineage>
        <taxon>Eukaryota</taxon>
        <taxon>Rhodophyta</taxon>
        <taxon>Bangiophyceae</taxon>
        <taxon>Bangiales</taxon>
        <taxon>Bangiaceae</taxon>
        <taxon>Pyropia</taxon>
    </lineage>
</organism>
<evidence type="ECO:0000313" key="1">
    <source>
        <dbReference type="EMBL" id="KAK1861023.1"/>
    </source>
</evidence>
<reference evidence="1" key="1">
    <citation type="submission" date="2019-11" db="EMBL/GenBank/DDBJ databases">
        <title>Nori genome reveals adaptations in red seaweeds to the harsh intertidal environment.</title>
        <authorList>
            <person name="Wang D."/>
            <person name="Mao Y."/>
        </authorList>
    </citation>
    <scope>NUCLEOTIDE SEQUENCE</scope>
    <source>
        <tissue evidence="1">Gametophyte</tissue>
    </source>
</reference>
<evidence type="ECO:0000313" key="2">
    <source>
        <dbReference type="Proteomes" id="UP000798662"/>
    </source>
</evidence>
<protein>
    <submittedName>
        <fullName evidence="1">Uncharacterized protein</fullName>
    </submittedName>
</protein>
<name>A0ACC3BSX3_PYRYE</name>
<dbReference type="Proteomes" id="UP000798662">
    <property type="component" value="Chromosome 1"/>
</dbReference>
<sequence length="460" mass="44532">MAFGLPPPPPLVTPAGLGRRPAAPAGPCTPRREGVPARGGGALLRSRRRRCRPVGRPPLVVASAAPAGGDGGGGGGGGGGPPDDDWRAFRARLVAAELAPPPTGAATTPSTAAAAGSPTGVAPLPPLPSPADNWAHPLATPEAGCLLVATPGGHPPRSYFAHSVVLLLHAGPDGAAGVLLGRSATGARARAVEALSRGGGRGEGRRGTDGADRGGDPGDTGGSSGPRPIHRLCAYEGGPVGRSSVALLLHDVAGVTGSESILPGLYVGGGGGGDGDGEAPTDGSVGDAGGDHGRGGGGGGGGSGGATGVAAAVAAVCAAAGPPTAADADAATAARLRLHLGYCGWSAGQLEGELQSGAWFVAAAGKGVVFGSTAGGVTVGSSADASGGEDDDGDGNDDGVGIDGVGSRARREADWLASVRGGRRLWEEVLCRMGGPYKGIVEDAHEQEWKQQWEEGGGGE</sequence>
<dbReference type="EMBL" id="CM020618">
    <property type="protein sequence ID" value="KAK1861023.1"/>
    <property type="molecule type" value="Genomic_DNA"/>
</dbReference>
<proteinExistence type="predicted"/>
<gene>
    <name evidence="1" type="ORF">I4F81_003607</name>
</gene>
<keyword evidence="2" id="KW-1185">Reference proteome</keyword>